<dbReference type="PANTHER" id="PTHR34990:SF2">
    <property type="entry name" value="BLL8164 PROTEIN"/>
    <property type="match status" value="1"/>
</dbReference>
<dbReference type="RefSeq" id="WP_183625090.1">
    <property type="nucleotide sequence ID" value="NZ_JACIDX010000007.1"/>
</dbReference>
<keyword evidence="2" id="KW-0997">Cell inner membrane</keyword>
<evidence type="ECO:0000256" key="1">
    <source>
        <dbReference type="ARBA" id="ARBA00022475"/>
    </source>
</evidence>
<dbReference type="InterPro" id="IPR004843">
    <property type="entry name" value="Calcineurin-like_PHP"/>
</dbReference>
<evidence type="ECO:0000256" key="5">
    <source>
        <dbReference type="ARBA" id="ARBA00023211"/>
    </source>
</evidence>
<organism evidence="7 8">
    <name type="scientific">Novosphingobium sediminicola</name>
    <dbReference type="NCBI Taxonomy" id="563162"/>
    <lineage>
        <taxon>Bacteria</taxon>
        <taxon>Pseudomonadati</taxon>
        <taxon>Pseudomonadota</taxon>
        <taxon>Alphaproteobacteria</taxon>
        <taxon>Sphingomonadales</taxon>
        <taxon>Sphingomonadaceae</taxon>
        <taxon>Novosphingobium</taxon>
    </lineage>
</organism>
<keyword evidence="4" id="KW-0472">Membrane</keyword>
<dbReference type="SUPFAM" id="SSF56300">
    <property type="entry name" value="Metallo-dependent phosphatases"/>
    <property type="match status" value="1"/>
</dbReference>
<protein>
    <submittedName>
        <fullName evidence="7">UDP-2,3-diacylglucosamine pyrophosphatase LpxH</fullName>
    </submittedName>
</protein>
<evidence type="ECO:0000313" key="8">
    <source>
        <dbReference type="Proteomes" id="UP000548867"/>
    </source>
</evidence>
<accession>A0A7W6CI49</accession>
<evidence type="ECO:0000256" key="3">
    <source>
        <dbReference type="ARBA" id="ARBA00022723"/>
    </source>
</evidence>
<dbReference type="EMBL" id="JACIDX010000007">
    <property type="protein sequence ID" value="MBB3955069.1"/>
    <property type="molecule type" value="Genomic_DNA"/>
</dbReference>
<dbReference type="InterPro" id="IPR029052">
    <property type="entry name" value="Metallo-depent_PP-like"/>
</dbReference>
<name>A0A7W6CI49_9SPHN</name>
<evidence type="ECO:0000259" key="6">
    <source>
        <dbReference type="Pfam" id="PF00149"/>
    </source>
</evidence>
<dbReference type="GO" id="GO:0009245">
    <property type="term" value="P:lipid A biosynthetic process"/>
    <property type="evidence" value="ECO:0007669"/>
    <property type="project" value="TreeGrafter"/>
</dbReference>
<reference evidence="7 8" key="1">
    <citation type="submission" date="2020-08" db="EMBL/GenBank/DDBJ databases">
        <title>Genomic Encyclopedia of Type Strains, Phase IV (KMG-IV): sequencing the most valuable type-strain genomes for metagenomic binning, comparative biology and taxonomic classification.</title>
        <authorList>
            <person name="Goeker M."/>
        </authorList>
    </citation>
    <scope>NUCLEOTIDE SEQUENCE [LARGE SCALE GENOMIC DNA]</scope>
    <source>
        <strain evidence="7 8">DSM 27057</strain>
    </source>
</reference>
<dbReference type="GO" id="GO:0016020">
    <property type="term" value="C:membrane"/>
    <property type="evidence" value="ECO:0007669"/>
    <property type="project" value="GOC"/>
</dbReference>
<gene>
    <name evidence="7" type="ORF">GGR38_002021</name>
</gene>
<dbReference type="GO" id="GO:0008758">
    <property type="term" value="F:UDP-2,3-diacylglucosamine hydrolase activity"/>
    <property type="evidence" value="ECO:0007669"/>
    <property type="project" value="TreeGrafter"/>
</dbReference>
<dbReference type="PANTHER" id="PTHR34990">
    <property type="entry name" value="UDP-2,3-DIACYLGLUCOSAMINE HYDROLASE-RELATED"/>
    <property type="match status" value="1"/>
</dbReference>
<dbReference type="Gene3D" id="3.60.21.10">
    <property type="match status" value="1"/>
</dbReference>
<keyword evidence="8" id="KW-1185">Reference proteome</keyword>
<feature type="domain" description="Calcineurin-like phosphoesterase" evidence="6">
    <location>
        <begin position="63"/>
        <end position="262"/>
    </location>
</feature>
<comment type="caution">
    <text evidence="7">The sequence shown here is derived from an EMBL/GenBank/DDBJ whole genome shotgun (WGS) entry which is preliminary data.</text>
</comment>
<dbReference type="Pfam" id="PF00149">
    <property type="entry name" value="Metallophos"/>
    <property type="match status" value="1"/>
</dbReference>
<dbReference type="GO" id="GO:0046872">
    <property type="term" value="F:metal ion binding"/>
    <property type="evidence" value="ECO:0007669"/>
    <property type="project" value="UniProtKB-KW"/>
</dbReference>
<evidence type="ECO:0000256" key="2">
    <source>
        <dbReference type="ARBA" id="ARBA00022519"/>
    </source>
</evidence>
<evidence type="ECO:0000313" key="7">
    <source>
        <dbReference type="EMBL" id="MBB3955069.1"/>
    </source>
</evidence>
<evidence type="ECO:0000256" key="4">
    <source>
        <dbReference type="ARBA" id="ARBA00023136"/>
    </source>
</evidence>
<keyword evidence="1" id="KW-1003">Cell membrane</keyword>
<dbReference type="AlphaFoldDB" id="A0A7W6CI49"/>
<dbReference type="InterPro" id="IPR043461">
    <property type="entry name" value="LpxH-like"/>
</dbReference>
<keyword evidence="5" id="KW-0464">Manganese</keyword>
<dbReference type="CDD" id="cd07398">
    <property type="entry name" value="MPP_YbbF-LpxH"/>
    <property type="match status" value="1"/>
</dbReference>
<sequence>MARAAFASGLDPAQTAFLFGEGGNRVALDGDAAVVSAKGGIASWLDLPEAPDPKGLRPKRRYRTVWISDVHLGTRGCNADMLVSFLRSVETETLYLVGDIIDGWRLKKGWYWPDAHNEVLRRILKMAHRGTRVVFICGNHDEMLRPYAGLTFGGVELLLDAIHTTADGRRLLVVHGDAFDAIVLYHRWLAFLGDKAYELMLRVNTTFNAVRRRMHLPYWSLSAYLKKRVKNAVQFITRYEEAVAHAAAERGVDGVVCGHIHSAEIRQFGAITYYNDGDWVESCTALVEDFAGQMSIIDWLAELKKNAAENFVDKAPVAHEAMPTGVPA</sequence>
<proteinExistence type="predicted"/>
<dbReference type="Proteomes" id="UP000548867">
    <property type="component" value="Unassembled WGS sequence"/>
</dbReference>
<keyword evidence="3" id="KW-0479">Metal-binding</keyword>